<gene>
    <name evidence="2" type="ORF">MTO99_15905</name>
</gene>
<dbReference type="Proteomes" id="UP000832097">
    <property type="component" value="Chromosome"/>
</dbReference>
<reference evidence="2 3" key="1">
    <citation type="submission" date="2022-03" db="EMBL/GenBank/DDBJ databases">
        <title>Mucilaginibacter sp. isolated from the gut of Protaetia brevitarsis seulensis larvae.</title>
        <authorList>
            <person name="Won M."/>
            <person name="Kim S.-J."/>
            <person name="Kwon S.-W."/>
        </authorList>
    </citation>
    <scope>NUCLEOTIDE SEQUENCE [LARGE SCALE GENOMIC DNA]</scope>
    <source>
        <strain evidence="2 3">CFWR-12</strain>
    </source>
</reference>
<feature type="region of interest" description="Disordered" evidence="1">
    <location>
        <begin position="1"/>
        <end position="37"/>
    </location>
</feature>
<feature type="region of interest" description="Disordered" evidence="1">
    <location>
        <begin position="89"/>
        <end position="140"/>
    </location>
</feature>
<keyword evidence="3" id="KW-1185">Reference proteome</keyword>
<organism evidence="2 3">
    <name type="scientific">Agromyces larvae</name>
    <dbReference type="NCBI Taxonomy" id="2929802"/>
    <lineage>
        <taxon>Bacteria</taxon>
        <taxon>Bacillati</taxon>
        <taxon>Actinomycetota</taxon>
        <taxon>Actinomycetes</taxon>
        <taxon>Micrococcales</taxon>
        <taxon>Microbacteriaceae</taxon>
        <taxon>Agromyces</taxon>
    </lineage>
</organism>
<evidence type="ECO:0000313" key="2">
    <source>
        <dbReference type="EMBL" id="UOE43640.1"/>
    </source>
</evidence>
<feature type="compositionally biased region" description="Basic and acidic residues" evidence="1">
    <location>
        <begin position="10"/>
        <end position="22"/>
    </location>
</feature>
<dbReference type="RefSeq" id="WP_243554790.1">
    <property type="nucleotide sequence ID" value="NZ_CP094528.1"/>
</dbReference>
<feature type="compositionally biased region" description="Basic and acidic residues" evidence="1">
    <location>
        <begin position="122"/>
        <end position="131"/>
    </location>
</feature>
<proteinExistence type="predicted"/>
<evidence type="ECO:0000313" key="3">
    <source>
        <dbReference type="Proteomes" id="UP000832097"/>
    </source>
</evidence>
<protein>
    <recommendedName>
        <fullName evidence="4">TolA protein</fullName>
    </recommendedName>
</protein>
<dbReference type="EMBL" id="CP094528">
    <property type="protein sequence ID" value="UOE43640.1"/>
    <property type="molecule type" value="Genomic_DNA"/>
</dbReference>
<evidence type="ECO:0008006" key="4">
    <source>
        <dbReference type="Google" id="ProtNLM"/>
    </source>
</evidence>
<feature type="compositionally biased region" description="Low complexity" evidence="1">
    <location>
        <begin position="111"/>
        <end position="121"/>
    </location>
</feature>
<evidence type="ECO:0000256" key="1">
    <source>
        <dbReference type="SAM" id="MobiDB-lite"/>
    </source>
</evidence>
<feature type="region of interest" description="Disordered" evidence="1">
    <location>
        <begin position="164"/>
        <end position="186"/>
    </location>
</feature>
<name>A0ABY4BWN7_9MICO</name>
<accession>A0ABY4BWN7</accession>
<sequence length="186" mass="20541">MTARTGGAARRADAAHRDDRAARAAIRSAKRTEHEARDLAKALTDRGQRRRLEAAIAEARRIRKLAKRERRDRPRAAARRAAHAAALLERRALHVGPGGRTEPVRPERYAGGRPIAAAAGEAKARTKAHERTVKRRRKRVAQVKKMSDFVARHVIAQATVAPTDRELDRSIAKSGKRAQRAVGSRG</sequence>